<evidence type="ECO:0000259" key="2">
    <source>
        <dbReference type="Pfam" id="PF14065"/>
    </source>
</evidence>
<feature type="region of interest" description="Disordered" evidence="1">
    <location>
        <begin position="165"/>
        <end position="245"/>
    </location>
</feature>
<dbReference type="InterPro" id="IPR025351">
    <property type="entry name" value="Pvc16_N"/>
</dbReference>
<name>A0AA46PC17_9NOCA</name>
<dbReference type="Proteomes" id="UP001163947">
    <property type="component" value="Chromosome"/>
</dbReference>
<protein>
    <submittedName>
        <fullName evidence="3">DUF4255 domain-containing protein</fullName>
    </submittedName>
</protein>
<dbReference type="AlphaFoldDB" id="A0AA46PC17"/>
<organism evidence="3 4">
    <name type="scientific">Rhodococcus aetherivorans</name>
    <dbReference type="NCBI Taxonomy" id="191292"/>
    <lineage>
        <taxon>Bacteria</taxon>
        <taxon>Bacillati</taxon>
        <taxon>Actinomycetota</taxon>
        <taxon>Actinomycetes</taxon>
        <taxon>Mycobacteriales</taxon>
        <taxon>Nocardiaceae</taxon>
        <taxon>Rhodococcus</taxon>
    </lineage>
</organism>
<dbReference type="RefSeq" id="WP_072635971.1">
    <property type="nucleotide sequence ID" value="NZ_CP101842.1"/>
</dbReference>
<dbReference type="Pfam" id="PF14065">
    <property type="entry name" value="Pvc16_N"/>
    <property type="match status" value="1"/>
</dbReference>
<evidence type="ECO:0000313" key="3">
    <source>
        <dbReference type="EMBL" id="UYF95695.1"/>
    </source>
</evidence>
<gene>
    <name evidence="3" type="ORF">OCS65_08035</name>
</gene>
<reference evidence="3" key="1">
    <citation type="submission" date="2022-09" db="EMBL/GenBank/DDBJ databases">
        <title>The genome sequence of Rhodococcus aetherivorans N1.</title>
        <authorList>
            <person name="Jiang W."/>
        </authorList>
    </citation>
    <scope>NUCLEOTIDE SEQUENCE</scope>
    <source>
        <strain evidence="3">N1</strain>
    </source>
</reference>
<evidence type="ECO:0000313" key="4">
    <source>
        <dbReference type="Proteomes" id="UP001163947"/>
    </source>
</evidence>
<evidence type="ECO:0000256" key="1">
    <source>
        <dbReference type="SAM" id="MobiDB-lite"/>
    </source>
</evidence>
<accession>A0AA46PC17</accession>
<dbReference type="GeneID" id="83620358"/>
<feature type="domain" description="Pvc16 N-terminal" evidence="2">
    <location>
        <begin position="4"/>
        <end position="178"/>
    </location>
</feature>
<feature type="compositionally biased region" description="Basic residues" evidence="1">
    <location>
        <begin position="235"/>
        <end position="245"/>
    </location>
</feature>
<sequence>MISDVDAALRQLIEHEAIDDAEVDVVFDAPTKDWAARRTGPTVDVYLYDIREDLRRRQRGLVNEYDNGLVRARHLPPRYFKLSYLVAAWTQRPEDEHHLLGRLLTCFLRHDALPGSLLSGSLADLGMPVPVAVALPPPEDRSFADVWTALGGELKPSLDLVVSMPTPTGRVHPAAPPALRTPRLSAEGKHGSVPGEQKRRRTPAPDGSDPVPSGLETLPEDAPPADGESPSITMRKARRKQGRNE</sequence>
<proteinExistence type="predicted"/>
<dbReference type="EMBL" id="CP106982">
    <property type="protein sequence ID" value="UYF95695.1"/>
    <property type="molecule type" value="Genomic_DNA"/>
</dbReference>